<proteinExistence type="predicted"/>
<dbReference type="InterPro" id="IPR036047">
    <property type="entry name" value="F-box-like_dom_sf"/>
</dbReference>
<evidence type="ECO:0000313" key="3">
    <source>
        <dbReference type="Proteomes" id="UP001313282"/>
    </source>
</evidence>
<protein>
    <recommendedName>
        <fullName evidence="1">F-box domain-containing protein</fullName>
    </recommendedName>
</protein>
<evidence type="ECO:0000313" key="2">
    <source>
        <dbReference type="EMBL" id="KAK6350813.1"/>
    </source>
</evidence>
<reference evidence="2 3" key="1">
    <citation type="submission" date="2019-10" db="EMBL/GenBank/DDBJ databases">
        <authorList>
            <person name="Palmer J.M."/>
        </authorList>
    </citation>
    <scope>NUCLEOTIDE SEQUENCE [LARGE SCALE GENOMIC DNA]</scope>
    <source>
        <strain evidence="2 3">TWF718</strain>
    </source>
</reference>
<dbReference type="PROSITE" id="PS50181">
    <property type="entry name" value="FBOX"/>
    <property type="match status" value="1"/>
</dbReference>
<keyword evidence="3" id="KW-1185">Reference proteome</keyword>
<evidence type="ECO:0000259" key="1">
    <source>
        <dbReference type="PROSITE" id="PS50181"/>
    </source>
</evidence>
<gene>
    <name evidence="2" type="ORF">TWF718_003999</name>
</gene>
<sequence>MSITKDITLVLEQILFMPSPILEELQAYLSTRDVIALTGVCKRWRAYLVPNYGREANDRSEHENPTSWHPLLRSIRLSSHSFVQKQRILFEVSNLRCWPEDKRALRTDSNYVRCDISPLKLIAIFGSNYLSTAITKIHLDGSSLNIWDGTALEFIFECDNLVELSFRWCSYVEIDDLAKAFLEKFSQKLEVVEYDEDEEGIDDDYDSSEDDEYEHYSSRVVVQADGTRKPIPPKLKRLWFWGVGFTALTGYKPDEKVSGELVKIYRKLQECARRLMEKFETDVQWCENEVHKRHGGRSSEWWNKRLHEKIQI</sequence>
<organism evidence="2 3">
    <name type="scientific">Orbilia javanica</name>
    <dbReference type="NCBI Taxonomy" id="47235"/>
    <lineage>
        <taxon>Eukaryota</taxon>
        <taxon>Fungi</taxon>
        <taxon>Dikarya</taxon>
        <taxon>Ascomycota</taxon>
        <taxon>Pezizomycotina</taxon>
        <taxon>Orbiliomycetes</taxon>
        <taxon>Orbiliales</taxon>
        <taxon>Orbiliaceae</taxon>
        <taxon>Orbilia</taxon>
    </lineage>
</organism>
<comment type="caution">
    <text evidence="2">The sequence shown here is derived from an EMBL/GenBank/DDBJ whole genome shotgun (WGS) entry which is preliminary data.</text>
</comment>
<accession>A0AAN8RKM2</accession>
<dbReference type="SUPFAM" id="SSF81383">
    <property type="entry name" value="F-box domain"/>
    <property type="match status" value="1"/>
</dbReference>
<dbReference type="EMBL" id="JAVHNR010000002">
    <property type="protein sequence ID" value="KAK6350813.1"/>
    <property type="molecule type" value="Genomic_DNA"/>
</dbReference>
<feature type="domain" description="F-box" evidence="1">
    <location>
        <begin position="11"/>
        <end position="71"/>
    </location>
</feature>
<dbReference type="InterPro" id="IPR001810">
    <property type="entry name" value="F-box_dom"/>
</dbReference>
<dbReference type="AlphaFoldDB" id="A0AAN8RKM2"/>
<dbReference type="Proteomes" id="UP001313282">
    <property type="component" value="Unassembled WGS sequence"/>
</dbReference>
<name>A0AAN8RKM2_9PEZI</name>